<evidence type="ECO:0000313" key="1">
    <source>
        <dbReference type="EMBL" id="MFI1719198.1"/>
    </source>
</evidence>
<sequence length="137" mass="15713">MTFRTDSAEPGRDDYDLARLLVWERGFAKYDADPKADLLRRVHELFTEAEYHRALAYLAASEQDTDRLAAIEAGLGEDTTSDAAWLAGQLRTAWARLDELRDRIDNSGTLIDLHYMAEGINYVRGSRRQHELRDTVR</sequence>
<keyword evidence="2" id="KW-1185">Reference proteome</keyword>
<protein>
    <submittedName>
        <fullName evidence="1">Uncharacterized protein</fullName>
    </submittedName>
</protein>
<name>A0ABW7UHX5_9ACTN</name>
<reference evidence="1 2" key="1">
    <citation type="submission" date="2024-10" db="EMBL/GenBank/DDBJ databases">
        <title>The Natural Products Discovery Center: Release of the First 8490 Sequenced Strains for Exploring Actinobacteria Biosynthetic Diversity.</title>
        <authorList>
            <person name="Kalkreuter E."/>
            <person name="Kautsar S.A."/>
            <person name="Yang D."/>
            <person name="Bader C.D."/>
            <person name="Teijaro C.N."/>
            <person name="Fluegel L."/>
            <person name="Davis C.M."/>
            <person name="Simpson J.R."/>
            <person name="Lauterbach L."/>
            <person name="Steele A.D."/>
            <person name="Gui C."/>
            <person name="Meng S."/>
            <person name="Li G."/>
            <person name="Viehrig K."/>
            <person name="Ye F."/>
            <person name="Su P."/>
            <person name="Kiefer A.F."/>
            <person name="Nichols A."/>
            <person name="Cepeda A.J."/>
            <person name="Yan W."/>
            <person name="Fan B."/>
            <person name="Jiang Y."/>
            <person name="Adhikari A."/>
            <person name="Zheng C.-J."/>
            <person name="Schuster L."/>
            <person name="Cowan T.M."/>
            <person name="Smanski M.J."/>
            <person name="Chevrette M.G."/>
            <person name="De Carvalho L.P.S."/>
            <person name="Shen B."/>
        </authorList>
    </citation>
    <scope>NUCLEOTIDE SEQUENCE [LARGE SCALE GENOMIC DNA]</scope>
    <source>
        <strain evidence="1 2">NPDC020602</strain>
    </source>
</reference>
<organism evidence="1 2">
    <name type="scientific">Streptomyces litmocidini</name>
    <dbReference type="NCBI Taxonomy" id="67318"/>
    <lineage>
        <taxon>Bacteria</taxon>
        <taxon>Bacillati</taxon>
        <taxon>Actinomycetota</taxon>
        <taxon>Actinomycetes</taxon>
        <taxon>Kitasatosporales</taxon>
        <taxon>Streptomycetaceae</taxon>
        <taxon>Streptomyces</taxon>
    </lineage>
</organism>
<evidence type="ECO:0000313" key="2">
    <source>
        <dbReference type="Proteomes" id="UP001611339"/>
    </source>
</evidence>
<dbReference type="EMBL" id="JBIRUI010000032">
    <property type="protein sequence ID" value="MFI1719198.1"/>
    <property type="molecule type" value="Genomic_DNA"/>
</dbReference>
<dbReference type="RefSeq" id="WP_398713938.1">
    <property type="nucleotide sequence ID" value="NZ_JBIRUI010000032.1"/>
</dbReference>
<dbReference type="Proteomes" id="UP001611339">
    <property type="component" value="Unassembled WGS sequence"/>
</dbReference>
<comment type="caution">
    <text evidence="1">The sequence shown here is derived from an EMBL/GenBank/DDBJ whole genome shotgun (WGS) entry which is preliminary data.</text>
</comment>
<gene>
    <name evidence="1" type="ORF">ACH407_37250</name>
</gene>
<accession>A0ABW7UHX5</accession>
<proteinExistence type="predicted"/>